<dbReference type="FunFam" id="1.10.472.10:FF:000013">
    <property type="entry name" value="Cyclin A1"/>
    <property type="match status" value="1"/>
</dbReference>
<feature type="domain" description="Cyclin-like" evidence="7">
    <location>
        <begin position="241"/>
        <end position="325"/>
    </location>
</feature>
<dbReference type="GO" id="GO:0016538">
    <property type="term" value="F:cyclin-dependent protein serine/threonine kinase regulator activity"/>
    <property type="evidence" value="ECO:0007669"/>
    <property type="project" value="InterPro"/>
</dbReference>
<dbReference type="Pfam" id="PF00134">
    <property type="entry name" value="Cyclin_N"/>
    <property type="match status" value="1"/>
</dbReference>
<dbReference type="FunFam" id="1.10.472.10:FF:000167">
    <property type="entry name" value="Mitotic cyclin 6"/>
    <property type="match status" value="1"/>
</dbReference>
<dbReference type="OrthoDB" id="5590282at2759"/>
<keyword evidence="2" id="KW-0132">Cell division</keyword>
<dbReference type="InterPro" id="IPR046965">
    <property type="entry name" value="Cyclin_A/B-like"/>
</dbReference>
<feature type="domain" description="Cyclin-like" evidence="7">
    <location>
        <begin position="338"/>
        <end position="428"/>
    </location>
</feature>
<sequence>MPITRSRAKTLASSGGLPPLHPFPNQDRKEFQRTKSKRSLPDEKQQDTGQPKKRAVLEDVTNVVCGSSSFNCMRETKIQNKKNPAKRSAKVTPGILVNKRPHLQVNREHNVIQEHNEANTEIRSPTNSTKRVLNQQGKSHAVRQCGEADRMLMYKCTSATVSHESASERDENKGFCKTEGLDSLGILDIDSKHRDPQMCSVYAPDIYTHLHAMELDCRPSSDFMERLQRDITMGMRGILVDWLVEVSEEYRLVPDTLYLTVNLIDRFLSENYIEKQRLQLLGVTCMLIACKYEEICAPRVEEFCIVTDNTYTKEDVVKMETQVLNLLGFRLGVPTTKKILRRFIQAAQASYEVPSVELEFLANYLAELTLVDYGFLAYLPSIIAASAVFLAQWTLNHSQHPWNPTLEHYTRYKASELKAPVFALQILQLNSNQCNLKAVCDKYKQPKFKCVATLASQELLHSLFSE</sequence>
<dbReference type="CDD" id="cd20562">
    <property type="entry name" value="CYCLIN_AtCycA_like_rpt1"/>
    <property type="match status" value="1"/>
</dbReference>
<evidence type="ECO:0000256" key="6">
    <source>
        <dbReference type="SAM" id="MobiDB-lite"/>
    </source>
</evidence>
<dbReference type="PROSITE" id="PS00292">
    <property type="entry name" value="CYCLINS"/>
    <property type="match status" value="1"/>
</dbReference>
<dbReference type="InterPro" id="IPR004367">
    <property type="entry name" value="Cyclin_C-dom"/>
</dbReference>
<evidence type="ECO:0000259" key="8">
    <source>
        <dbReference type="SMART" id="SM01332"/>
    </source>
</evidence>
<dbReference type="GO" id="GO:0051301">
    <property type="term" value="P:cell division"/>
    <property type="evidence" value="ECO:0007669"/>
    <property type="project" value="UniProtKB-KW"/>
</dbReference>
<proteinExistence type="inferred from homology"/>
<dbReference type="SMART" id="SM00385">
    <property type="entry name" value="CYCLIN"/>
    <property type="match status" value="2"/>
</dbReference>
<evidence type="ECO:0000256" key="1">
    <source>
        <dbReference type="ARBA" id="ARBA00006955"/>
    </source>
</evidence>
<dbReference type="AlphaFoldDB" id="A0A484LAI8"/>
<dbReference type="InterPro" id="IPR048258">
    <property type="entry name" value="Cyclins_cyclin-box"/>
</dbReference>
<dbReference type="Pfam" id="PF02984">
    <property type="entry name" value="Cyclin_C"/>
    <property type="match status" value="1"/>
</dbReference>
<dbReference type="Gene3D" id="1.10.472.10">
    <property type="entry name" value="Cyclin-like"/>
    <property type="match status" value="2"/>
</dbReference>
<dbReference type="Proteomes" id="UP000595140">
    <property type="component" value="Unassembled WGS sequence"/>
</dbReference>
<dbReference type="InterPro" id="IPR036915">
    <property type="entry name" value="Cyclin-like_sf"/>
</dbReference>
<dbReference type="PANTHER" id="PTHR10177">
    <property type="entry name" value="CYCLINS"/>
    <property type="match status" value="1"/>
</dbReference>
<evidence type="ECO:0000313" key="10">
    <source>
        <dbReference type="Proteomes" id="UP000595140"/>
    </source>
</evidence>
<evidence type="ECO:0000256" key="2">
    <source>
        <dbReference type="ARBA" id="ARBA00022618"/>
    </source>
</evidence>
<organism evidence="9 10">
    <name type="scientific">Cuscuta campestris</name>
    <dbReference type="NCBI Taxonomy" id="132261"/>
    <lineage>
        <taxon>Eukaryota</taxon>
        <taxon>Viridiplantae</taxon>
        <taxon>Streptophyta</taxon>
        <taxon>Embryophyta</taxon>
        <taxon>Tracheophyta</taxon>
        <taxon>Spermatophyta</taxon>
        <taxon>Magnoliopsida</taxon>
        <taxon>eudicotyledons</taxon>
        <taxon>Gunneridae</taxon>
        <taxon>Pentapetalae</taxon>
        <taxon>asterids</taxon>
        <taxon>lamiids</taxon>
        <taxon>Solanales</taxon>
        <taxon>Convolvulaceae</taxon>
        <taxon>Cuscuteae</taxon>
        <taxon>Cuscuta</taxon>
        <taxon>Cuscuta subgen. Grammica</taxon>
        <taxon>Cuscuta sect. Cleistogrammica</taxon>
    </lineage>
</organism>
<dbReference type="EMBL" id="OOIL02001160">
    <property type="protein sequence ID" value="VFQ73239.1"/>
    <property type="molecule type" value="Genomic_DNA"/>
</dbReference>
<dbReference type="InterPro" id="IPR039361">
    <property type="entry name" value="Cyclin"/>
</dbReference>
<evidence type="ECO:0000256" key="5">
    <source>
        <dbReference type="RuleBase" id="RU000383"/>
    </source>
</evidence>
<feature type="compositionally biased region" description="Basic and acidic residues" evidence="6">
    <location>
        <begin position="26"/>
        <end position="46"/>
    </location>
</feature>
<feature type="region of interest" description="Disordered" evidence="6">
    <location>
        <begin position="1"/>
        <end position="55"/>
    </location>
</feature>
<protein>
    <submittedName>
        <fullName evidence="9">Uncharacterized protein</fullName>
    </submittedName>
</protein>
<accession>A0A484LAI8</accession>
<dbReference type="PIRSF" id="PIRSF001771">
    <property type="entry name" value="Cyclin_A_B_D_E"/>
    <property type="match status" value="1"/>
</dbReference>
<reference evidence="9 10" key="1">
    <citation type="submission" date="2018-04" db="EMBL/GenBank/DDBJ databases">
        <authorList>
            <person name="Vogel A."/>
        </authorList>
    </citation>
    <scope>NUCLEOTIDE SEQUENCE [LARGE SCALE GENOMIC DNA]</scope>
</reference>
<dbReference type="GO" id="GO:0044772">
    <property type="term" value="P:mitotic cell cycle phase transition"/>
    <property type="evidence" value="ECO:0007669"/>
    <property type="project" value="InterPro"/>
</dbReference>
<evidence type="ECO:0000259" key="7">
    <source>
        <dbReference type="SMART" id="SM00385"/>
    </source>
</evidence>
<evidence type="ECO:0000256" key="4">
    <source>
        <dbReference type="ARBA" id="ARBA00023306"/>
    </source>
</evidence>
<dbReference type="SUPFAM" id="SSF47954">
    <property type="entry name" value="Cyclin-like"/>
    <property type="match status" value="2"/>
</dbReference>
<dbReference type="CDD" id="cd20506">
    <property type="entry name" value="CYCLIN_AtCycA-like_rpt2"/>
    <property type="match status" value="1"/>
</dbReference>
<keyword evidence="3 5" id="KW-0195">Cyclin</keyword>
<comment type="similarity">
    <text evidence="1">Belongs to the cyclin family. Cyclin AB subfamily.</text>
</comment>
<keyword evidence="4" id="KW-0131">Cell cycle</keyword>
<name>A0A484LAI8_9ASTE</name>
<dbReference type="InterPro" id="IPR006671">
    <property type="entry name" value="Cyclin_N"/>
</dbReference>
<dbReference type="InterPro" id="IPR013763">
    <property type="entry name" value="Cyclin-like_dom"/>
</dbReference>
<keyword evidence="10" id="KW-1185">Reference proteome</keyword>
<dbReference type="SMART" id="SM01332">
    <property type="entry name" value="Cyclin_C"/>
    <property type="match status" value="1"/>
</dbReference>
<evidence type="ECO:0000256" key="3">
    <source>
        <dbReference type="ARBA" id="ARBA00023127"/>
    </source>
</evidence>
<evidence type="ECO:0000313" key="9">
    <source>
        <dbReference type="EMBL" id="VFQ73239.1"/>
    </source>
</evidence>
<feature type="domain" description="Cyclin C-terminal" evidence="8">
    <location>
        <begin position="334"/>
        <end position="457"/>
    </location>
</feature>
<gene>
    <name evidence="9" type="ORF">CCAM_LOCUS15015</name>
</gene>